<proteinExistence type="predicted"/>
<comment type="caution">
    <text evidence="2">The sequence shown here is derived from an EMBL/GenBank/DDBJ whole genome shotgun (WGS) entry which is preliminary data.</text>
</comment>
<gene>
    <name evidence="2" type="ORF">pipiens_015886</name>
</gene>
<dbReference type="AlphaFoldDB" id="A0ABD1CNL3"/>
<feature type="region of interest" description="Disordered" evidence="1">
    <location>
        <begin position="82"/>
        <end position="136"/>
    </location>
</feature>
<organism evidence="2 3">
    <name type="scientific">Culex pipiens pipiens</name>
    <name type="common">Northern house mosquito</name>
    <dbReference type="NCBI Taxonomy" id="38569"/>
    <lineage>
        <taxon>Eukaryota</taxon>
        <taxon>Metazoa</taxon>
        <taxon>Ecdysozoa</taxon>
        <taxon>Arthropoda</taxon>
        <taxon>Hexapoda</taxon>
        <taxon>Insecta</taxon>
        <taxon>Pterygota</taxon>
        <taxon>Neoptera</taxon>
        <taxon>Endopterygota</taxon>
        <taxon>Diptera</taxon>
        <taxon>Nematocera</taxon>
        <taxon>Culicoidea</taxon>
        <taxon>Culicidae</taxon>
        <taxon>Culicinae</taxon>
        <taxon>Culicini</taxon>
        <taxon>Culex</taxon>
        <taxon>Culex</taxon>
    </lineage>
</organism>
<accession>A0ABD1CNL3</accession>
<feature type="compositionally biased region" description="Low complexity" evidence="1">
    <location>
        <begin position="121"/>
        <end position="136"/>
    </location>
</feature>
<evidence type="ECO:0000313" key="3">
    <source>
        <dbReference type="Proteomes" id="UP001562425"/>
    </source>
</evidence>
<evidence type="ECO:0000256" key="1">
    <source>
        <dbReference type="SAM" id="MobiDB-lite"/>
    </source>
</evidence>
<name>A0ABD1CNL3_CULPP</name>
<dbReference type="EMBL" id="JBEHCU010010599">
    <property type="protein sequence ID" value="KAL1377984.1"/>
    <property type="molecule type" value="Genomic_DNA"/>
</dbReference>
<reference evidence="2 3" key="1">
    <citation type="submission" date="2024-05" db="EMBL/GenBank/DDBJ databases">
        <title>Culex pipiens pipiens assembly and annotation.</title>
        <authorList>
            <person name="Alout H."/>
            <person name="Durand T."/>
        </authorList>
    </citation>
    <scope>NUCLEOTIDE SEQUENCE [LARGE SCALE GENOMIC DNA]</scope>
    <source>
        <strain evidence="2">HA-2024</strain>
        <tissue evidence="2">Whole body</tissue>
    </source>
</reference>
<evidence type="ECO:0000313" key="2">
    <source>
        <dbReference type="EMBL" id="KAL1377984.1"/>
    </source>
</evidence>
<protein>
    <submittedName>
        <fullName evidence="2">Uncharacterized protein</fullName>
    </submittedName>
</protein>
<keyword evidence="3" id="KW-1185">Reference proteome</keyword>
<sequence>MQQQHHDDDVVINRKFTTKPPVVAQANGQASATATVTRRQPGAYCDRDQFGGKAEGHQRETDDANIIEITFVCMQLTTCPTTSVPTVPDRPETILTHRSKGCGGEPSTNSGSANPYLLRNSTSTSQGSPSSLFAGSSKSSGSLAAKKKSSLLISSSPVGYLDEAKLRELMAACQRDNLDTPLIRTLSAIFSSYQSTALSFLKKPS</sequence>
<dbReference type="Proteomes" id="UP001562425">
    <property type="component" value="Unassembled WGS sequence"/>
</dbReference>